<feature type="domain" description="FMN-binding" evidence="1">
    <location>
        <begin position="61"/>
        <end position="144"/>
    </location>
</feature>
<proteinExistence type="predicted"/>
<dbReference type="SMART" id="SM00900">
    <property type="entry name" value="FMN_bind"/>
    <property type="match status" value="1"/>
</dbReference>
<protein>
    <recommendedName>
        <fullName evidence="1">FMN-binding domain-containing protein</fullName>
    </recommendedName>
</protein>
<dbReference type="RefSeq" id="WP_233086276.1">
    <property type="nucleotide sequence ID" value="NZ_BAABWN010000001.1"/>
</dbReference>
<gene>
    <name evidence="2" type="ORF">NBRC116591_05160</name>
</gene>
<dbReference type="Proteomes" id="UP001465153">
    <property type="component" value="Unassembled WGS sequence"/>
</dbReference>
<dbReference type="InterPro" id="IPR007329">
    <property type="entry name" value="FMN-bd"/>
</dbReference>
<sequence length="155" mass="17999">MSVEEFHQKAFPGQELKWQTLWVGKELRAEIEKIMHRKFPNLRIRYWGEGAKTAWMFEEIGKELPITVGVVVNAGAIEQVQIMEYRESRGGEVRYPFFTSQFSDVRLEQKKSKWQLDKHIDGITGATLSVRALKKVTTLALYCHQHTEFAQLASE</sequence>
<dbReference type="EMBL" id="BAABWN010000001">
    <property type="protein sequence ID" value="GAA6166706.1"/>
    <property type="molecule type" value="Genomic_DNA"/>
</dbReference>
<evidence type="ECO:0000259" key="1">
    <source>
        <dbReference type="SMART" id="SM00900"/>
    </source>
</evidence>
<dbReference type="Pfam" id="PF04205">
    <property type="entry name" value="FMN_bind"/>
    <property type="match status" value="1"/>
</dbReference>
<comment type="caution">
    <text evidence="2">The sequence shown here is derived from an EMBL/GenBank/DDBJ whole genome shotgun (WGS) entry which is preliminary data.</text>
</comment>
<keyword evidence="3" id="KW-1185">Reference proteome</keyword>
<reference evidence="2 3" key="1">
    <citation type="submission" date="2024-04" db="EMBL/GenBank/DDBJ databases">
        <title>Draft genome sequence of Sessilibacter corallicola NBRC 116591.</title>
        <authorList>
            <person name="Miyakawa T."/>
            <person name="Kusuya Y."/>
            <person name="Miura T."/>
        </authorList>
    </citation>
    <scope>NUCLEOTIDE SEQUENCE [LARGE SCALE GENOMIC DNA]</scope>
    <source>
        <strain evidence="2 3">KU-00831-HH</strain>
    </source>
</reference>
<organism evidence="2 3">
    <name type="scientific">Sessilibacter corallicola</name>
    <dbReference type="NCBI Taxonomy" id="2904075"/>
    <lineage>
        <taxon>Bacteria</taxon>
        <taxon>Pseudomonadati</taxon>
        <taxon>Pseudomonadota</taxon>
        <taxon>Gammaproteobacteria</taxon>
        <taxon>Cellvibrionales</taxon>
        <taxon>Cellvibrionaceae</taxon>
        <taxon>Sessilibacter</taxon>
    </lineage>
</organism>
<evidence type="ECO:0000313" key="3">
    <source>
        <dbReference type="Proteomes" id="UP001465153"/>
    </source>
</evidence>
<name>A0ABQ0A504_9GAMM</name>
<evidence type="ECO:0000313" key="2">
    <source>
        <dbReference type="EMBL" id="GAA6166706.1"/>
    </source>
</evidence>
<accession>A0ABQ0A504</accession>